<dbReference type="Pfam" id="PF13561">
    <property type="entry name" value="adh_short_C2"/>
    <property type="match status" value="1"/>
</dbReference>
<gene>
    <name evidence="1" type="ORF">ACFSXZ_04490</name>
</gene>
<dbReference type="InterPro" id="IPR002347">
    <property type="entry name" value="SDR_fam"/>
</dbReference>
<evidence type="ECO:0000313" key="1">
    <source>
        <dbReference type="EMBL" id="MFD2415582.1"/>
    </source>
</evidence>
<proteinExistence type="predicted"/>
<sequence>MTDQYSDEYRATLINRIPLARKGNTAEIAATRVWLVSPAGGYVCGQSIVCDGGFTIA</sequence>
<accession>A0ABW5FP85</accession>
<dbReference type="InterPro" id="IPR036291">
    <property type="entry name" value="NAD(P)-bd_dom_sf"/>
</dbReference>
<protein>
    <submittedName>
        <fullName evidence="1">SDR family oxidoreductase</fullName>
    </submittedName>
</protein>
<comment type="caution">
    <text evidence="1">The sequence shown here is derived from an EMBL/GenBank/DDBJ whole genome shotgun (WGS) entry which is preliminary data.</text>
</comment>
<dbReference type="Gene3D" id="3.40.50.720">
    <property type="entry name" value="NAD(P)-binding Rossmann-like Domain"/>
    <property type="match status" value="1"/>
</dbReference>
<dbReference type="EMBL" id="JBHUKR010000004">
    <property type="protein sequence ID" value="MFD2415582.1"/>
    <property type="molecule type" value="Genomic_DNA"/>
</dbReference>
<dbReference type="SUPFAM" id="SSF51735">
    <property type="entry name" value="NAD(P)-binding Rossmann-fold domains"/>
    <property type="match status" value="1"/>
</dbReference>
<dbReference type="RefSeq" id="WP_378261500.1">
    <property type="nucleotide sequence ID" value="NZ_JBHUKR010000004.1"/>
</dbReference>
<dbReference type="Proteomes" id="UP001597417">
    <property type="component" value="Unassembled WGS sequence"/>
</dbReference>
<reference evidence="2" key="1">
    <citation type="journal article" date="2019" name="Int. J. Syst. Evol. Microbiol.">
        <title>The Global Catalogue of Microorganisms (GCM) 10K type strain sequencing project: providing services to taxonomists for standard genome sequencing and annotation.</title>
        <authorList>
            <consortium name="The Broad Institute Genomics Platform"/>
            <consortium name="The Broad Institute Genome Sequencing Center for Infectious Disease"/>
            <person name="Wu L."/>
            <person name="Ma J."/>
        </authorList>
    </citation>
    <scope>NUCLEOTIDE SEQUENCE [LARGE SCALE GENOMIC DNA]</scope>
    <source>
        <strain evidence="2">CGMCC 4.7645</strain>
    </source>
</reference>
<name>A0ABW5FP85_9PSEU</name>
<evidence type="ECO:0000313" key="2">
    <source>
        <dbReference type="Proteomes" id="UP001597417"/>
    </source>
</evidence>
<keyword evidence="2" id="KW-1185">Reference proteome</keyword>
<organism evidence="1 2">
    <name type="scientific">Amycolatopsis pigmentata</name>
    <dbReference type="NCBI Taxonomy" id="450801"/>
    <lineage>
        <taxon>Bacteria</taxon>
        <taxon>Bacillati</taxon>
        <taxon>Actinomycetota</taxon>
        <taxon>Actinomycetes</taxon>
        <taxon>Pseudonocardiales</taxon>
        <taxon>Pseudonocardiaceae</taxon>
        <taxon>Amycolatopsis</taxon>
    </lineage>
</organism>